<accession>A0A2R5G4C2</accession>
<sequence length="305" mass="33088">MSMAGSNTTSAMATATASADGHEGAEVATNDQTHEATKSGGEDAELAAKLDGWRYEQQALRARLSLKDDNNDGDAMASWTYFGGVDVSFVKGTDQACASLVVLHSSNSDSPAQELKVVYEDFALVTMDEPYVAGFLAFREVKFLKALWQRLEARIAEKRPDEQNLRLPEVVLVDGNGIMHPEGFGLASHLGVELDVRTVGVAKTFLHVDGITKDVMAAQLAATPRAASGFTATRLVGASKRCWGCAVLPLASLSKPIFVSQGHRVSLETALEVVRRCSAYRIPEPVRQADLRSREWLRNHDVQMP</sequence>
<evidence type="ECO:0000313" key="8">
    <source>
        <dbReference type="Proteomes" id="UP000241890"/>
    </source>
</evidence>
<dbReference type="AlphaFoldDB" id="A0A2R5G4C2"/>
<gene>
    <name evidence="7" type="ORF">FCC1311_008572</name>
</gene>
<dbReference type="PANTHER" id="PTHR28511:SF1">
    <property type="entry name" value="ENDONUCLEASE V"/>
    <property type="match status" value="1"/>
</dbReference>
<feature type="compositionally biased region" description="Low complexity" evidence="6">
    <location>
        <begin position="1"/>
        <end position="19"/>
    </location>
</feature>
<keyword evidence="3" id="KW-0540">Nuclease</keyword>
<dbReference type="PANTHER" id="PTHR28511">
    <property type="entry name" value="ENDONUCLEASE V"/>
    <property type="match status" value="1"/>
</dbReference>
<evidence type="ECO:0000256" key="1">
    <source>
        <dbReference type="ARBA" id="ARBA00004496"/>
    </source>
</evidence>
<keyword evidence="4 7" id="KW-0255">Endonuclease</keyword>
<keyword evidence="8" id="KW-1185">Reference proteome</keyword>
<reference evidence="7 8" key="1">
    <citation type="submission" date="2017-12" db="EMBL/GenBank/DDBJ databases">
        <title>Sequencing, de novo assembly and annotation of complete genome of a new Thraustochytrid species, strain FCC1311.</title>
        <authorList>
            <person name="Sedici K."/>
            <person name="Godart F."/>
            <person name="Aiese Cigliano R."/>
            <person name="Sanseverino W."/>
            <person name="Barakat M."/>
            <person name="Ortet P."/>
            <person name="Marechal E."/>
            <person name="Cagnac O."/>
            <person name="Amato A."/>
        </authorList>
    </citation>
    <scope>NUCLEOTIDE SEQUENCE [LARGE SCALE GENOMIC DNA]</scope>
</reference>
<comment type="caution">
    <text evidence="7">The sequence shown here is derived from an EMBL/GenBank/DDBJ whole genome shotgun (WGS) entry which is preliminary data.</text>
</comment>
<evidence type="ECO:0000256" key="5">
    <source>
        <dbReference type="ARBA" id="ARBA00022801"/>
    </source>
</evidence>
<dbReference type="Proteomes" id="UP000241890">
    <property type="component" value="Unassembled WGS sequence"/>
</dbReference>
<dbReference type="GO" id="GO:0016891">
    <property type="term" value="F:RNA endonuclease activity producing 5'-phosphomonoesters, hydrolytic mechanism"/>
    <property type="evidence" value="ECO:0007669"/>
    <property type="project" value="TreeGrafter"/>
</dbReference>
<feature type="region of interest" description="Disordered" evidence="6">
    <location>
        <begin position="1"/>
        <end position="42"/>
    </location>
</feature>
<evidence type="ECO:0000256" key="4">
    <source>
        <dbReference type="ARBA" id="ARBA00022759"/>
    </source>
</evidence>
<evidence type="ECO:0000256" key="6">
    <source>
        <dbReference type="SAM" id="MobiDB-lite"/>
    </source>
</evidence>
<dbReference type="OrthoDB" id="20018at2759"/>
<protein>
    <submittedName>
        <fullName evidence="7">Endonuclease V</fullName>
    </submittedName>
</protein>
<proteinExistence type="predicted"/>
<dbReference type="InParanoid" id="A0A2R5G4C2"/>
<keyword evidence="5" id="KW-0378">Hydrolase</keyword>
<evidence type="ECO:0000313" key="7">
    <source>
        <dbReference type="EMBL" id="GBG24638.1"/>
    </source>
</evidence>
<dbReference type="GO" id="GO:0005730">
    <property type="term" value="C:nucleolus"/>
    <property type="evidence" value="ECO:0007669"/>
    <property type="project" value="TreeGrafter"/>
</dbReference>
<dbReference type="GO" id="GO:0006281">
    <property type="term" value="P:DNA repair"/>
    <property type="evidence" value="ECO:0007669"/>
    <property type="project" value="InterPro"/>
</dbReference>
<dbReference type="CDD" id="cd06559">
    <property type="entry name" value="Endonuclease_V"/>
    <property type="match status" value="1"/>
</dbReference>
<evidence type="ECO:0000256" key="3">
    <source>
        <dbReference type="ARBA" id="ARBA00022722"/>
    </source>
</evidence>
<dbReference type="InterPro" id="IPR007581">
    <property type="entry name" value="Endonuclease-V"/>
</dbReference>
<keyword evidence="2" id="KW-0963">Cytoplasm</keyword>
<name>A0A2R5G4C2_9STRA</name>
<feature type="compositionally biased region" description="Basic and acidic residues" evidence="6">
    <location>
        <begin position="32"/>
        <end position="42"/>
    </location>
</feature>
<dbReference type="Gene3D" id="3.30.2170.10">
    <property type="entry name" value="archaeoglobus fulgidus dsm 4304 superfamily"/>
    <property type="match status" value="1"/>
</dbReference>
<organism evidence="7 8">
    <name type="scientific">Hondaea fermentalgiana</name>
    <dbReference type="NCBI Taxonomy" id="2315210"/>
    <lineage>
        <taxon>Eukaryota</taxon>
        <taxon>Sar</taxon>
        <taxon>Stramenopiles</taxon>
        <taxon>Bigyra</taxon>
        <taxon>Labyrinthulomycetes</taxon>
        <taxon>Thraustochytrida</taxon>
        <taxon>Thraustochytriidae</taxon>
        <taxon>Hondaea</taxon>
    </lineage>
</organism>
<evidence type="ECO:0000256" key="2">
    <source>
        <dbReference type="ARBA" id="ARBA00022490"/>
    </source>
</evidence>
<comment type="subcellular location">
    <subcellularLocation>
        <location evidence="1">Cytoplasm</location>
    </subcellularLocation>
</comment>
<dbReference type="GO" id="GO:0005737">
    <property type="term" value="C:cytoplasm"/>
    <property type="evidence" value="ECO:0007669"/>
    <property type="project" value="UniProtKB-SubCell"/>
</dbReference>
<dbReference type="EMBL" id="BEYU01000007">
    <property type="protein sequence ID" value="GBG24638.1"/>
    <property type="molecule type" value="Genomic_DNA"/>
</dbReference>
<dbReference type="GO" id="GO:0003727">
    <property type="term" value="F:single-stranded RNA binding"/>
    <property type="evidence" value="ECO:0007669"/>
    <property type="project" value="TreeGrafter"/>
</dbReference>
<dbReference type="Pfam" id="PF04493">
    <property type="entry name" value="Endonuclease_5"/>
    <property type="match status" value="1"/>
</dbReference>